<feature type="compositionally biased region" description="Acidic residues" evidence="1">
    <location>
        <begin position="304"/>
        <end position="313"/>
    </location>
</feature>
<sequence length="313" mass="34848">MLICLIEGLSCERLGSENSQTELNCTVGNIINDINITIHEVHDACNTTDDVLTETMIALDSASYTSCIGHNSCVLTDRIINVSNSDTRTNHHHPKDPKSVCPFKMESIACGNVNRKIEITKSVGMMPRSTDDKHNIANCHDKSDDYIGNQNTAMPANCNSEMSTNELRNYNHKGTNEGKTVNDQESNSETRISGQIRPYSNLAIYSTVLEPSDAGCPETHLNAYNYEMATPIKDSKYDKNTPTLEKDNYAFNEDQYDVSGKNDGSDYKQGIYSRAVDTVYDSASHSRQNNITDQTYDHAFGPTTEDDYDIAKH</sequence>
<dbReference type="AlphaFoldDB" id="A0A8S3RMW1"/>
<dbReference type="OrthoDB" id="6119993at2759"/>
<accession>A0A8S3RMW1</accession>
<organism evidence="2 3">
    <name type="scientific">Mytilus edulis</name>
    <name type="common">Blue mussel</name>
    <dbReference type="NCBI Taxonomy" id="6550"/>
    <lineage>
        <taxon>Eukaryota</taxon>
        <taxon>Metazoa</taxon>
        <taxon>Spiralia</taxon>
        <taxon>Lophotrochozoa</taxon>
        <taxon>Mollusca</taxon>
        <taxon>Bivalvia</taxon>
        <taxon>Autobranchia</taxon>
        <taxon>Pteriomorphia</taxon>
        <taxon>Mytilida</taxon>
        <taxon>Mytiloidea</taxon>
        <taxon>Mytilidae</taxon>
        <taxon>Mytilinae</taxon>
        <taxon>Mytilus</taxon>
    </lineage>
</organism>
<feature type="region of interest" description="Disordered" evidence="1">
    <location>
        <begin position="285"/>
        <end position="313"/>
    </location>
</feature>
<feature type="compositionally biased region" description="Polar residues" evidence="1">
    <location>
        <begin position="285"/>
        <end position="294"/>
    </location>
</feature>
<keyword evidence="3" id="KW-1185">Reference proteome</keyword>
<dbReference type="EMBL" id="CAJPWZ010001204">
    <property type="protein sequence ID" value="CAG2209589.1"/>
    <property type="molecule type" value="Genomic_DNA"/>
</dbReference>
<name>A0A8S3RMW1_MYTED</name>
<evidence type="ECO:0000313" key="3">
    <source>
        <dbReference type="Proteomes" id="UP000683360"/>
    </source>
</evidence>
<proteinExistence type="predicted"/>
<reference evidence="2" key="1">
    <citation type="submission" date="2021-03" db="EMBL/GenBank/DDBJ databases">
        <authorList>
            <person name="Bekaert M."/>
        </authorList>
    </citation>
    <scope>NUCLEOTIDE SEQUENCE</scope>
</reference>
<dbReference type="Proteomes" id="UP000683360">
    <property type="component" value="Unassembled WGS sequence"/>
</dbReference>
<evidence type="ECO:0000256" key="1">
    <source>
        <dbReference type="SAM" id="MobiDB-lite"/>
    </source>
</evidence>
<comment type="caution">
    <text evidence="2">The sequence shown here is derived from an EMBL/GenBank/DDBJ whole genome shotgun (WGS) entry which is preliminary data.</text>
</comment>
<evidence type="ECO:0000313" key="2">
    <source>
        <dbReference type="EMBL" id="CAG2209589.1"/>
    </source>
</evidence>
<protein>
    <submittedName>
        <fullName evidence="2">Uncharacterized protein</fullName>
    </submittedName>
</protein>
<gene>
    <name evidence="2" type="ORF">MEDL_23725</name>
</gene>